<gene>
    <name evidence="2" type="ORF">PN492_15860</name>
</gene>
<reference evidence="2 3" key="1">
    <citation type="submission" date="2023-01" db="EMBL/GenBank/DDBJ databases">
        <title>Genomes from the Australian National Cyanobacteria Reference Collection.</title>
        <authorList>
            <person name="Willis A."/>
            <person name="Lee E.M.F."/>
        </authorList>
    </citation>
    <scope>NUCLEOTIDE SEQUENCE [LARGE SCALE GENOMIC DNA]</scope>
    <source>
        <strain evidence="2 3">CS-537/01</strain>
    </source>
</reference>
<comment type="caution">
    <text evidence="2">The sequence shown here is derived from an EMBL/GenBank/DDBJ whole genome shotgun (WGS) entry which is preliminary data.</text>
</comment>
<dbReference type="EMBL" id="JAQMTU010000098">
    <property type="protein sequence ID" value="MDB9488005.1"/>
    <property type="molecule type" value="Genomic_DNA"/>
</dbReference>
<name>A0ABT5A7S0_9CYAN</name>
<dbReference type="InterPro" id="IPR049891">
    <property type="entry name" value="CTB"/>
</dbReference>
<dbReference type="Proteomes" id="UP001212123">
    <property type="component" value="Unassembled WGS sequence"/>
</dbReference>
<dbReference type="RefSeq" id="WP_155963786.1">
    <property type="nucleotide sequence ID" value="NZ_JAQMTU010000098.1"/>
</dbReference>
<evidence type="ECO:0000313" key="3">
    <source>
        <dbReference type="Proteomes" id="UP001212123"/>
    </source>
</evidence>
<evidence type="ECO:0000313" key="2">
    <source>
        <dbReference type="EMBL" id="MDB9488005.1"/>
    </source>
</evidence>
<keyword evidence="3" id="KW-1185">Reference proteome</keyword>
<accession>A0ABT5A7S0</accession>
<dbReference type="NCBIfam" id="NF038167">
    <property type="entry name" value="cyan_ocin_like"/>
    <property type="match status" value="1"/>
</dbReference>
<proteinExistence type="predicted"/>
<protein>
    <submittedName>
        <fullName evidence="2">CTB family bacteriocin</fullName>
    </submittedName>
</protein>
<feature type="compositionally biased region" description="Polar residues" evidence="1">
    <location>
        <begin position="29"/>
        <end position="49"/>
    </location>
</feature>
<organism evidence="2 3">
    <name type="scientific">Dolichospermum circinale CS-537/01</name>
    <dbReference type="NCBI Taxonomy" id="3021739"/>
    <lineage>
        <taxon>Bacteria</taxon>
        <taxon>Bacillati</taxon>
        <taxon>Cyanobacteriota</taxon>
        <taxon>Cyanophyceae</taxon>
        <taxon>Nostocales</taxon>
        <taxon>Aphanizomenonaceae</taxon>
        <taxon>Dolichospermum</taxon>
        <taxon>Dolichospermum circinale</taxon>
    </lineage>
</organism>
<evidence type="ECO:0000256" key="1">
    <source>
        <dbReference type="SAM" id="MobiDB-lite"/>
    </source>
</evidence>
<feature type="region of interest" description="Disordered" evidence="1">
    <location>
        <begin position="29"/>
        <end position="56"/>
    </location>
</feature>
<sequence length="87" mass="8619">MSNQMLTVLSDQEQELLTGGADFSLNSSAFGNRRSGTLGESNSNLQGSTVKGGGLNNTTVTASTGAVGITAPVAPAVPAVPVVTLPS</sequence>